<name>A0AAD4PS11_9EURO</name>
<reference evidence="2" key="1">
    <citation type="submission" date="2021-12" db="EMBL/GenBank/DDBJ databases">
        <title>Convergent genome expansion in fungi linked to evolution of root-endophyte symbiosis.</title>
        <authorList>
            <consortium name="DOE Joint Genome Institute"/>
            <person name="Ke Y.-H."/>
            <person name="Bonito G."/>
            <person name="Liao H.-L."/>
            <person name="Looney B."/>
            <person name="Rojas-Flechas A."/>
            <person name="Nash J."/>
            <person name="Hameed K."/>
            <person name="Schadt C."/>
            <person name="Martin F."/>
            <person name="Crous P.W."/>
            <person name="Miettinen O."/>
            <person name="Magnuson J.K."/>
            <person name="Labbe J."/>
            <person name="Jacobson D."/>
            <person name="Doktycz M.J."/>
            <person name="Veneault-Fourrey C."/>
            <person name="Kuo A."/>
            <person name="Mondo S."/>
            <person name="Calhoun S."/>
            <person name="Riley R."/>
            <person name="Ohm R."/>
            <person name="LaButti K."/>
            <person name="Andreopoulos B."/>
            <person name="Pangilinan J."/>
            <person name="Nolan M."/>
            <person name="Tritt A."/>
            <person name="Clum A."/>
            <person name="Lipzen A."/>
            <person name="Daum C."/>
            <person name="Barry K."/>
            <person name="Grigoriev I.V."/>
            <person name="Vilgalys R."/>
        </authorList>
    </citation>
    <scope>NUCLEOTIDE SEQUENCE</scope>
    <source>
        <strain evidence="2">PMI_201</strain>
    </source>
</reference>
<evidence type="ECO:0000313" key="2">
    <source>
        <dbReference type="EMBL" id="KAH8690190.1"/>
    </source>
</evidence>
<evidence type="ECO:0000256" key="1">
    <source>
        <dbReference type="SAM" id="MobiDB-lite"/>
    </source>
</evidence>
<dbReference type="Proteomes" id="UP001201262">
    <property type="component" value="Unassembled WGS sequence"/>
</dbReference>
<comment type="caution">
    <text evidence="2">The sequence shown here is derived from an EMBL/GenBank/DDBJ whole genome shotgun (WGS) entry which is preliminary data.</text>
</comment>
<dbReference type="PANTHER" id="PTHR37012">
    <property type="entry name" value="B-ZIP TRANSCRIPTION FACTOR (EUROFUNG)-RELATED"/>
    <property type="match status" value="1"/>
</dbReference>
<accession>A0AAD4PS11</accession>
<protein>
    <submittedName>
        <fullName evidence="2">Uncharacterized protein</fullName>
    </submittedName>
</protein>
<proteinExistence type="predicted"/>
<dbReference type="GeneID" id="70251515"/>
<dbReference type="PANTHER" id="PTHR37012:SF2">
    <property type="entry name" value="BZIP DOMAIN-CONTAINING PROTEIN-RELATED"/>
    <property type="match status" value="1"/>
</dbReference>
<dbReference type="EMBL" id="JAJTJA010000014">
    <property type="protein sequence ID" value="KAH8690190.1"/>
    <property type="molecule type" value="Genomic_DNA"/>
</dbReference>
<sequence>MDQYSGCCVACLYPQQCCVCAYIHHPSEQPVDPFFATPPDQLESQIWDLEHGFSPLEVDAYRLPLNIRYEDAHTAGINASLEYQTLYPTLYPTHQDFLLDNFGNVYATTEVTNLASTTHCHTAAIEFNSNEFHTESSVLEPNSAGKYQAIHYQQPNTDQVYFWPTDAEGFSNDFQTTYSTLDHIASHGQTWPQYQDIQPRDDATEENNTEAEDLSHQETSNTQQLPKPKKRNLKRVAQLNNSSTDDARALSIPPCPTQNLVFPTPAATLGFNTSSPKWGLDQYILTLRLVIKQALKATRLCSDERQSIISDGVFWAVREAWPEAEGFWKFTASFRGFVQSEIWRNFPSHATYSDLHGAYRPTALQLSIPHSPIIDWMPWPELRDRIILVQDQVDVDHVCRALIQNVVSHRRLRPTKSITGDDDPESSDLNQPSFRTWDLQLLEKQSGFSPTGNEVAYRPRSVGVVALEKAYGLVFDDFLTQKLHSSFFDEFPFLMCESAASRFKVQEIPLVVPQDLGYPKPLTSDSVDKLKSLVEKKIGQRIILI</sequence>
<dbReference type="AlphaFoldDB" id="A0AAD4PS11"/>
<dbReference type="Pfam" id="PF11905">
    <property type="entry name" value="DUF3425"/>
    <property type="match status" value="1"/>
</dbReference>
<gene>
    <name evidence="2" type="ORF">BGW36DRAFT_433142</name>
</gene>
<evidence type="ECO:0000313" key="3">
    <source>
        <dbReference type="Proteomes" id="UP001201262"/>
    </source>
</evidence>
<dbReference type="RefSeq" id="XP_046066473.1">
    <property type="nucleotide sequence ID" value="XM_046221228.1"/>
</dbReference>
<keyword evidence="3" id="KW-1185">Reference proteome</keyword>
<dbReference type="InterPro" id="IPR021833">
    <property type="entry name" value="DUF3425"/>
</dbReference>
<organism evidence="2 3">
    <name type="scientific">Talaromyces proteolyticus</name>
    <dbReference type="NCBI Taxonomy" id="1131652"/>
    <lineage>
        <taxon>Eukaryota</taxon>
        <taxon>Fungi</taxon>
        <taxon>Dikarya</taxon>
        <taxon>Ascomycota</taxon>
        <taxon>Pezizomycotina</taxon>
        <taxon>Eurotiomycetes</taxon>
        <taxon>Eurotiomycetidae</taxon>
        <taxon>Eurotiales</taxon>
        <taxon>Trichocomaceae</taxon>
        <taxon>Talaromyces</taxon>
        <taxon>Talaromyces sect. Bacilispori</taxon>
    </lineage>
</organism>
<feature type="region of interest" description="Disordered" evidence="1">
    <location>
        <begin position="199"/>
        <end position="233"/>
    </location>
</feature>
<feature type="compositionally biased region" description="Acidic residues" evidence="1">
    <location>
        <begin position="203"/>
        <end position="212"/>
    </location>
</feature>